<dbReference type="InterPro" id="IPR002575">
    <property type="entry name" value="Aminoglycoside_PTrfase"/>
</dbReference>
<evidence type="ECO:0000313" key="3">
    <source>
        <dbReference type="Proteomes" id="UP001221757"/>
    </source>
</evidence>
<dbReference type="InterPro" id="IPR011009">
    <property type="entry name" value="Kinase-like_dom_sf"/>
</dbReference>
<evidence type="ECO:0000259" key="1">
    <source>
        <dbReference type="Pfam" id="PF01636"/>
    </source>
</evidence>
<dbReference type="AlphaFoldDB" id="A0AAD7D7X3"/>
<protein>
    <recommendedName>
        <fullName evidence="1">Aminoglycoside phosphotransferase domain-containing protein</fullName>
    </recommendedName>
</protein>
<accession>A0AAD7D7X3</accession>
<organism evidence="2 3">
    <name type="scientific">Mycena rosella</name>
    <name type="common">Pink bonnet</name>
    <name type="synonym">Agaricus rosellus</name>
    <dbReference type="NCBI Taxonomy" id="1033263"/>
    <lineage>
        <taxon>Eukaryota</taxon>
        <taxon>Fungi</taxon>
        <taxon>Dikarya</taxon>
        <taxon>Basidiomycota</taxon>
        <taxon>Agaricomycotina</taxon>
        <taxon>Agaricomycetes</taxon>
        <taxon>Agaricomycetidae</taxon>
        <taxon>Agaricales</taxon>
        <taxon>Marasmiineae</taxon>
        <taxon>Mycenaceae</taxon>
        <taxon>Mycena</taxon>
    </lineage>
</organism>
<dbReference type="InterPro" id="IPR051678">
    <property type="entry name" value="AGP_Transferase"/>
</dbReference>
<dbReference type="Gene3D" id="3.90.1200.10">
    <property type="match status" value="1"/>
</dbReference>
<name>A0AAD7D7X3_MYCRO</name>
<dbReference type="Proteomes" id="UP001221757">
    <property type="component" value="Unassembled WGS sequence"/>
</dbReference>
<dbReference type="SUPFAM" id="SSF56112">
    <property type="entry name" value="Protein kinase-like (PK-like)"/>
    <property type="match status" value="1"/>
</dbReference>
<evidence type="ECO:0000313" key="2">
    <source>
        <dbReference type="EMBL" id="KAJ7681484.1"/>
    </source>
</evidence>
<proteinExistence type="predicted"/>
<dbReference type="PANTHER" id="PTHR21310:SF15">
    <property type="entry name" value="AMINOGLYCOSIDE PHOSPHOTRANSFERASE DOMAIN-CONTAINING PROTEIN"/>
    <property type="match status" value="1"/>
</dbReference>
<comment type="caution">
    <text evidence="2">The sequence shown here is derived from an EMBL/GenBank/DDBJ whole genome shotgun (WGS) entry which is preliminary data.</text>
</comment>
<gene>
    <name evidence="2" type="ORF">B0H17DRAFT_942939</name>
</gene>
<keyword evidence="3" id="KW-1185">Reference proteome</keyword>
<sequence length="274" mass="31663">MNGLPWEDLPLEAKLIGVRDFASIVSQLSQLHFRAIGSIYFKFGDQFKQNPVGFVLGPVSWCKPESAARAAAFHHDRGPWKAVAQWLSASVEDEIQFVEKLPTLALETSTRKNGLERRCRLAQKILPKFRDRIPDLREDPFDQCATGPFVLGHMDLNPWNMIFCPKGPNAGRIVSIIDWEMSLTVPLWSLVCYPLWFDRISSSEARKPAEGQYFKDAYIRQLLQVQQHAKEAIVLRVVQNAQYEARRRFLEIAILPWDAAEVMERWMEQNPRRR</sequence>
<dbReference type="Pfam" id="PF01636">
    <property type="entry name" value="APH"/>
    <property type="match status" value="1"/>
</dbReference>
<dbReference type="PANTHER" id="PTHR21310">
    <property type="entry name" value="AMINOGLYCOSIDE PHOSPHOTRANSFERASE-RELATED-RELATED"/>
    <property type="match status" value="1"/>
</dbReference>
<reference evidence="2" key="1">
    <citation type="submission" date="2023-03" db="EMBL/GenBank/DDBJ databases">
        <title>Massive genome expansion in bonnet fungi (Mycena s.s.) driven by repeated elements and novel gene families across ecological guilds.</title>
        <authorList>
            <consortium name="Lawrence Berkeley National Laboratory"/>
            <person name="Harder C.B."/>
            <person name="Miyauchi S."/>
            <person name="Viragh M."/>
            <person name="Kuo A."/>
            <person name="Thoen E."/>
            <person name="Andreopoulos B."/>
            <person name="Lu D."/>
            <person name="Skrede I."/>
            <person name="Drula E."/>
            <person name="Henrissat B."/>
            <person name="Morin E."/>
            <person name="Kohler A."/>
            <person name="Barry K."/>
            <person name="LaButti K."/>
            <person name="Morin E."/>
            <person name="Salamov A."/>
            <person name="Lipzen A."/>
            <person name="Mereny Z."/>
            <person name="Hegedus B."/>
            <person name="Baldrian P."/>
            <person name="Stursova M."/>
            <person name="Weitz H."/>
            <person name="Taylor A."/>
            <person name="Grigoriev I.V."/>
            <person name="Nagy L.G."/>
            <person name="Martin F."/>
            <person name="Kauserud H."/>
        </authorList>
    </citation>
    <scope>NUCLEOTIDE SEQUENCE</scope>
    <source>
        <strain evidence="2">CBHHK067</strain>
    </source>
</reference>
<feature type="domain" description="Aminoglycoside phosphotransferase" evidence="1">
    <location>
        <begin position="120"/>
        <end position="183"/>
    </location>
</feature>
<dbReference type="EMBL" id="JARKIE010000117">
    <property type="protein sequence ID" value="KAJ7681484.1"/>
    <property type="molecule type" value="Genomic_DNA"/>
</dbReference>